<dbReference type="GO" id="GO:0015774">
    <property type="term" value="P:polysaccharide transport"/>
    <property type="evidence" value="ECO:0007669"/>
    <property type="project" value="TreeGrafter"/>
</dbReference>
<keyword evidence="5" id="KW-0812">Transmembrane</keyword>
<keyword evidence="4" id="KW-1134">Transmembrane beta strand</keyword>
<feature type="signal peptide" evidence="10">
    <location>
        <begin position="1"/>
        <end position="23"/>
    </location>
</feature>
<gene>
    <name evidence="11" type="ORF">SAMN02745746_00197</name>
</gene>
<evidence type="ECO:0000256" key="2">
    <source>
        <dbReference type="ARBA" id="ARBA00007055"/>
    </source>
</evidence>
<evidence type="ECO:0000256" key="9">
    <source>
        <dbReference type="ARBA" id="ARBA00023237"/>
    </source>
</evidence>
<evidence type="ECO:0000256" key="10">
    <source>
        <dbReference type="SAM" id="SignalP"/>
    </source>
</evidence>
<evidence type="ECO:0000256" key="3">
    <source>
        <dbReference type="ARBA" id="ARBA00022448"/>
    </source>
</evidence>
<organism evidence="11 12">
    <name type="scientific">Pseudogulbenkiania subflava DSM 22618</name>
    <dbReference type="NCBI Taxonomy" id="1123014"/>
    <lineage>
        <taxon>Bacteria</taxon>
        <taxon>Pseudomonadati</taxon>
        <taxon>Pseudomonadota</taxon>
        <taxon>Betaproteobacteria</taxon>
        <taxon>Neisseriales</taxon>
        <taxon>Chromobacteriaceae</taxon>
        <taxon>Pseudogulbenkiania</taxon>
    </lineage>
</organism>
<keyword evidence="8" id="KW-0472">Membrane</keyword>
<dbReference type="PANTHER" id="PTHR38762">
    <property type="entry name" value="CRYPTIC OUTER MEMBRANE PORIN BGLH-RELATED"/>
    <property type="match status" value="1"/>
</dbReference>
<keyword evidence="7" id="KW-0626">Porin</keyword>
<dbReference type="InterPro" id="IPR003192">
    <property type="entry name" value="Porin_LamB"/>
</dbReference>
<dbReference type="GO" id="GO:0015144">
    <property type="term" value="F:carbohydrate transmembrane transporter activity"/>
    <property type="evidence" value="ECO:0007669"/>
    <property type="project" value="TreeGrafter"/>
</dbReference>
<evidence type="ECO:0000256" key="4">
    <source>
        <dbReference type="ARBA" id="ARBA00022452"/>
    </source>
</evidence>
<dbReference type="GO" id="GO:0046930">
    <property type="term" value="C:pore complex"/>
    <property type="evidence" value="ECO:0007669"/>
    <property type="project" value="UniProtKB-KW"/>
</dbReference>
<dbReference type="EMBL" id="FXAG01000001">
    <property type="protein sequence ID" value="SME93764.1"/>
    <property type="molecule type" value="Genomic_DNA"/>
</dbReference>
<evidence type="ECO:0000256" key="1">
    <source>
        <dbReference type="ARBA" id="ARBA00004571"/>
    </source>
</evidence>
<comment type="similarity">
    <text evidence="2">Belongs to the porin LamB (TC 1.B.3) family.</text>
</comment>
<dbReference type="RefSeq" id="WP_085274586.1">
    <property type="nucleotide sequence ID" value="NZ_FXAG01000001.1"/>
</dbReference>
<dbReference type="InterPro" id="IPR036998">
    <property type="entry name" value="Porin_LamB_sf"/>
</dbReference>
<evidence type="ECO:0000256" key="8">
    <source>
        <dbReference type="ARBA" id="ARBA00023136"/>
    </source>
</evidence>
<dbReference type="AlphaFoldDB" id="A0A1Y6B5S5"/>
<evidence type="ECO:0000313" key="12">
    <source>
        <dbReference type="Proteomes" id="UP000192920"/>
    </source>
</evidence>
<keyword evidence="6" id="KW-0406">Ion transport</keyword>
<keyword evidence="10" id="KW-0732">Signal</keyword>
<accession>A0A1Y6B5S5</accession>
<dbReference type="CDD" id="cd01346">
    <property type="entry name" value="Maltoporin-like"/>
    <property type="match status" value="1"/>
</dbReference>
<evidence type="ECO:0000256" key="7">
    <source>
        <dbReference type="ARBA" id="ARBA00023114"/>
    </source>
</evidence>
<sequence length="414" mass="45198">MKHISASLLGAALLAGALAPAQAFDFHGYVRAGVGSSDGDSQACFKLAGAQSKYRLGNECEIYSELTGEQDLVQFDSGMKLSGLAMVSLYNENDRTPTFHNSEGNNGSIRLPQSYLQLTNIPGLPGARLWAGRIFYRRNDVHINDFFYWNPSGLGAGLENFAIGDKLKLSYAFFRNDGIFQQYDSNRHDLQLSGIDVNPGGELQLGVSYMDPSGKVDINGQKVDPHSGWAYTVQHVQSGVLGGKNKLALQYGTGSGTSLSGTVGPITNDSSDKSWRVLDAFDWQATPNFGGQLVGLYQQDRTDSGTQKWMSFGIRPSYAFTEHFKLVTELGHDRVQPASGPTRTLTKFTIAPTLAMGKSFWSRPELRLFYTYAQWNQAAQDAAGDNANDPLSSSGVFGSRRHGSTVGLQVESWW</sequence>
<dbReference type="GO" id="GO:0015288">
    <property type="term" value="F:porin activity"/>
    <property type="evidence" value="ECO:0007669"/>
    <property type="project" value="UniProtKB-KW"/>
</dbReference>
<dbReference type="GO" id="GO:0006811">
    <property type="term" value="P:monoatomic ion transport"/>
    <property type="evidence" value="ECO:0007669"/>
    <property type="project" value="UniProtKB-KW"/>
</dbReference>
<keyword evidence="9" id="KW-0998">Cell outer membrane</keyword>
<dbReference type="Pfam" id="PF02264">
    <property type="entry name" value="LamB"/>
    <property type="match status" value="1"/>
</dbReference>
<dbReference type="GO" id="GO:0009279">
    <property type="term" value="C:cell outer membrane"/>
    <property type="evidence" value="ECO:0007669"/>
    <property type="project" value="UniProtKB-SubCell"/>
</dbReference>
<proteinExistence type="inferred from homology"/>
<dbReference type="Gene3D" id="2.40.170.10">
    <property type="entry name" value="Porin, LamB type"/>
    <property type="match status" value="1"/>
</dbReference>
<dbReference type="InterPro" id="IPR050286">
    <property type="entry name" value="G_neg_Bact_CarbUptk_Porin"/>
</dbReference>
<reference evidence="12" key="1">
    <citation type="submission" date="2017-04" db="EMBL/GenBank/DDBJ databases">
        <authorList>
            <person name="Varghese N."/>
            <person name="Submissions S."/>
        </authorList>
    </citation>
    <scope>NUCLEOTIDE SEQUENCE [LARGE SCALE GENOMIC DNA]</scope>
    <source>
        <strain evidence="12">DSM 22618</strain>
    </source>
</reference>
<dbReference type="SUPFAM" id="SSF56935">
    <property type="entry name" value="Porins"/>
    <property type="match status" value="1"/>
</dbReference>
<evidence type="ECO:0000256" key="5">
    <source>
        <dbReference type="ARBA" id="ARBA00022692"/>
    </source>
</evidence>
<dbReference type="PANTHER" id="PTHR38762:SF1">
    <property type="entry name" value="CRYPTIC OUTER MEMBRANE PORIN BGLH-RELATED"/>
    <property type="match status" value="1"/>
</dbReference>
<evidence type="ECO:0000313" key="11">
    <source>
        <dbReference type="EMBL" id="SME93764.1"/>
    </source>
</evidence>
<evidence type="ECO:0000256" key="6">
    <source>
        <dbReference type="ARBA" id="ARBA00023065"/>
    </source>
</evidence>
<keyword evidence="12" id="KW-1185">Reference proteome</keyword>
<dbReference type="Proteomes" id="UP000192920">
    <property type="component" value="Unassembled WGS sequence"/>
</dbReference>
<name>A0A1Y6B5S5_9NEIS</name>
<protein>
    <submittedName>
        <fullName evidence="11">Maltoporin</fullName>
    </submittedName>
</protein>
<keyword evidence="3" id="KW-0813">Transport</keyword>
<dbReference type="STRING" id="1123014.SAMN02745746_00197"/>
<feature type="chain" id="PRO_5013119727" evidence="10">
    <location>
        <begin position="24"/>
        <end position="414"/>
    </location>
</feature>
<comment type="subcellular location">
    <subcellularLocation>
        <location evidence="1">Cell outer membrane</location>
        <topology evidence="1">Multi-pass membrane protein</topology>
    </subcellularLocation>
</comment>